<protein>
    <submittedName>
        <fullName evidence="1">Uncharacterized protein</fullName>
    </submittedName>
</protein>
<dbReference type="Proteomes" id="UP000326742">
    <property type="component" value="Segment"/>
</dbReference>
<dbReference type="KEGG" id="vg:64468878"/>
<dbReference type="EMBL" id="MK947460">
    <property type="protein sequence ID" value="QFG07752.1"/>
    <property type="molecule type" value="Genomic_DNA"/>
</dbReference>
<name>A0A5J6TG27_9CAUD</name>
<accession>A0A5J6TG27</accession>
<proteinExistence type="predicted"/>
<reference evidence="1 2" key="1">
    <citation type="submission" date="2019-05" db="EMBL/GenBank/DDBJ databases">
        <title>Whole genome sequence analysis of broad host range Salmonella enterica bacteriophages.</title>
        <authorList>
            <person name="Bhandare S.G."/>
            <person name="Colavecchio A."/>
            <person name="Emond-Rheault J.-G."/>
            <person name="Hamel J."/>
            <person name="Kukavica-Ibrulj I."/>
            <person name="Boyle B."/>
            <person name="Levesque R.C."/>
            <person name="Goodridge L."/>
        </authorList>
    </citation>
    <scope>NUCLEOTIDE SEQUENCE [LARGE SCALE GENOMIC DNA]</scope>
</reference>
<evidence type="ECO:0000313" key="2">
    <source>
        <dbReference type="Proteomes" id="UP000326742"/>
    </source>
</evidence>
<keyword evidence="2" id="KW-1185">Reference proteome</keyword>
<evidence type="ECO:0000313" key="1">
    <source>
        <dbReference type="EMBL" id="QFG07752.1"/>
    </source>
</evidence>
<organism evidence="1 2">
    <name type="scientific">Salmonella phage vB_SenS_SB28</name>
    <dbReference type="NCBI Taxonomy" id="2591136"/>
    <lineage>
        <taxon>Viruses</taxon>
        <taxon>Duplodnaviria</taxon>
        <taxon>Heunggongvirae</taxon>
        <taxon>Uroviricota</taxon>
        <taxon>Caudoviricetes</taxon>
        <taxon>Macdonaldcampvirus</taxon>
        <taxon>Macdonaldcampvirus SB28</taxon>
    </lineage>
</organism>
<dbReference type="RefSeq" id="YP_010053221.1">
    <property type="nucleotide sequence ID" value="NC_054638.1"/>
</dbReference>
<sequence length="64" mass="7394">MAIHAKKSGLMVAGRVIEENDDFWMFKAIDEKHPKRIKKSDAKNRVFDGENAVDDAMKWMGAKW</sequence>
<dbReference type="GeneID" id="64468878"/>